<dbReference type="SMART" id="SM00749">
    <property type="entry name" value="BON"/>
    <property type="match status" value="2"/>
</dbReference>
<comment type="caution">
    <text evidence="3">The sequence shown here is derived from an EMBL/GenBank/DDBJ whole genome shotgun (WGS) entry which is preliminary data.</text>
</comment>
<evidence type="ECO:0000256" key="1">
    <source>
        <dbReference type="SAM" id="SignalP"/>
    </source>
</evidence>
<dbReference type="PANTHER" id="PTHR34606">
    <property type="entry name" value="BON DOMAIN-CONTAINING PROTEIN"/>
    <property type="match status" value="1"/>
</dbReference>
<accession>A0ABY2SR16</accession>
<dbReference type="PROSITE" id="PS50914">
    <property type="entry name" value="BON"/>
    <property type="match status" value="2"/>
</dbReference>
<keyword evidence="4" id="KW-1185">Reference proteome</keyword>
<evidence type="ECO:0000259" key="2">
    <source>
        <dbReference type="PROSITE" id="PS50914"/>
    </source>
</evidence>
<organism evidence="3 4">
    <name type="scientific">Martelella alba</name>
    <dbReference type="NCBI Taxonomy" id="2590451"/>
    <lineage>
        <taxon>Bacteria</taxon>
        <taxon>Pseudomonadati</taxon>
        <taxon>Pseudomonadota</taxon>
        <taxon>Alphaproteobacteria</taxon>
        <taxon>Hyphomicrobiales</taxon>
        <taxon>Aurantimonadaceae</taxon>
        <taxon>Martelella</taxon>
    </lineage>
</organism>
<dbReference type="Proteomes" id="UP000305202">
    <property type="component" value="Unassembled WGS sequence"/>
</dbReference>
<dbReference type="Gene3D" id="3.30.1340.30">
    <property type="match status" value="2"/>
</dbReference>
<feature type="domain" description="BON" evidence="2">
    <location>
        <begin position="133"/>
        <end position="201"/>
    </location>
</feature>
<keyword evidence="1" id="KW-0732">Signal</keyword>
<gene>
    <name evidence="3" type="primary">osmY</name>
    <name evidence="3" type="ORF">FCN80_00815</name>
</gene>
<evidence type="ECO:0000313" key="3">
    <source>
        <dbReference type="EMBL" id="TKI08627.1"/>
    </source>
</evidence>
<dbReference type="EMBL" id="SZPQ01000001">
    <property type="protein sequence ID" value="TKI08627.1"/>
    <property type="molecule type" value="Genomic_DNA"/>
</dbReference>
<dbReference type="NCBIfam" id="NF007858">
    <property type="entry name" value="PRK10568.1"/>
    <property type="match status" value="1"/>
</dbReference>
<dbReference type="InterPro" id="IPR014004">
    <property type="entry name" value="Transpt-assoc_nodulatn_dom_bac"/>
</dbReference>
<dbReference type="Pfam" id="PF04972">
    <property type="entry name" value="BON"/>
    <property type="match status" value="2"/>
</dbReference>
<dbReference type="PANTHER" id="PTHR34606:SF11">
    <property type="entry name" value="OSMOTICALLY-INDUCIBLE PROTEIN Y"/>
    <property type="match status" value="1"/>
</dbReference>
<sequence>MKNSQVSQTITALIISTVLVGATSALANDTIKTEPGSTAAKIDNTMKSAANYMDDSAVTAKVKSALVSDKGINSNDISVTTVHGVVTLSGYVADQEQVDHAVTAAKGVEGVSSVDNQLHLKEGQASSVKGYVSDSAITSEVKAKFLADKIVPSRLIKVSTESGVVQLSGQVKTERQAARAESVAKAVDGVKSVKNDLTVKS</sequence>
<proteinExistence type="predicted"/>
<feature type="chain" id="PRO_5046524803" evidence="1">
    <location>
        <begin position="28"/>
        <end position="201"/>
    </location>
</feature>
<protein>
    <submittedName>
        <fullName evidence="3">Molecular chaperone OsmY</fullName>
    </submittedName>
</protein>
<feature type="signal peptide" evidence="1">
    <location>
        <begin position="1"/>
        <end position="27"/>
    </location>
</feature>
<evidence type="ECO:0000313" key="4">
    <source>
        <dbReference type="Proteomes" id="UP000305202"/>
    </source>
</evidence>
<name>A0ABY2SR16_9HYPH</name>
<dbReference type="InterPro" id="IPR007055">
    <property type="entry name" value="BON_dom"/>
</dbReference>
<reference evidence="3 4" key="1">
    <citation type="submission" date="2019-04" db="EMBL/GenBank/DDBJ databases">
        <authorList>
            <person name="Li M."/>
            <person name="Gao C."/>
        </authorList>
    </citation>
    <scope>NUCLEOTIDE SEQUENCE [LARGE SCALE GENOMIC DNA]</scope>
    <source>
        <strain evidence="3 4">BGMRC 2031</strain>
    </source>
</reference>
<dbReference type="InterPro" id="IPR051686">
    <property type="entry name" value="Lipoprotein_DolP"/>
</dbReference>
<feature type="domain" description="BON" evidence="2">
    <location>
        <begin position="54"/>
        <end position="122"/>
    </location>
</feature>
<dbReference type="RefSeq" id="WP_136987917.1">
    <property type="nucleotide sequence ID" value="NZ_SZPQ01000001.1"/>
</dbReference>